<evidence type="ECO:0000256" key="1">
    <source>
        <dbReference type="ARBA" id="ARBA00007150"/>
    </source>
</evidence>
<evidence type="ECO:0000256" key="3">
    <source>
        <dbReference type="ARBA" id="ARBA00022679"/>
    </source>
</evidence>
<evidence type="ECO:0000256" key="6">
    <source>
        <dbReference type="ARBA" id="ARBA00023136"/>
    </source>
</evidence>
<accession>A1ZUT7</accession>
<evidence type="ECO:0000313" key="8">
    <source>
        <dbReference type="EMBL" id="EAY25841.1"/>
    </source>
</evidence>
<dbReference type="GO" id="GO:0005886">
    <property type="term" value="C:plasma membrane"/>
    <property type="evidence" value="ECO:0007669"/>
    <property type="project" value="InterPro"/>
</dbReference>
<keyword evidence="2" id="KW-1003">Cell membrane</keyword>
<feature type="transmembrane region" description="Helical" evidence="7">
    <location>
        <begin position="187"/>
        <end position="206"/>
    </location>
</feature>
<evidence type="ECO:0000256" key="2">
    <source>
        <dbReference type="ARBA" id="ARBA00022475"/>
    </source>
</evidence>
<evidence type="ECO:0000256" key="7">
    <source>
        <dbReference type="SAM" id="Phobius"/>
    </source>
</evidence>
<dbReference type="eggNOG" id="COG0682">
    <property type="taxonomic scope" value="Bacteria"/>
</dbReference>
<keyword evidence="4 7" id="KW-0812">Transmembrane</keyword>
<feature type="transmembrane region" description="Helical" evidence="7">
    <location>
        <begin position="226"/>
        <end position="242"/>
    </location>
</feature>
<sequence>MNLARVFRLPEQVRLLRRTFSVYFILGHTSLALSLIINLYLCYYIGLSYALCVSLYIVALFVFYGLAFVSKALLGYEHYVLLRYSLVVNVVLAIMLWYVTASTNEYWHYLDLFAIALALMIVIGRVGCQTVGCCHGKPCNWKFYTAYGFKNVSEKPLVRFVPIQLIEACFAFFLCGLGVFYKLINAPAGIFFIAFWSLYAVGRYVFEFYRGDPDRPYWKGFSEAQWVCIGISCFVMVVKWVYAMPLVWWVTSAILVSIHTLIFLHRVIYQKAFYRLSEPKNLMEFSQKALQSRQSKQVKITSQQIKISCTELAAEQYLYTLSHVDVPLPRRWAKCLFRYLQYTMHPTKQIKMDNYNKGVYHLIILPQKVEG</sequence>
<dbReference type="GO" id="GO:0008961">
    <property type="term" value="F:phosphatidylglycerol-prolipoprotein diacylglyceryl transferase activity"/>
    <property type="evidence" value="ECO:0007669"/>
    <property type="project" value="InterPro"/>
</dbReference>
<dbReference type="Proteomes" id="UP000004095">
    <property type="component" value="Unassembled WGS sequence"/>
</dbReference>
<comment type="caution">
    <text evidence="8">The sequence shown here is derived from an EMBL/GenBank/DDBJ whole genome shotgun (WGS) entry which is preliminary data.</text>
</comment>
<gene>
    <name evidence="8" type="ORF">M23134_07653</name>
</gene>
<dbReference type="GO" id="GO:0042158">
    <property type="term" value="P:lipoprotein biosynthetic process"/>
    <property type="evidence" value="ECO:0007669"/>
    <property type="project" value="InterPro"/>
</dbReference>
<dbReference type="Pfam" id="PF01790">
    <property type="entry name" value="LGT"/>
    <property type="match status" value="1"/>
</dbReference>
<feature type="transmembrane region" description="Helical" evidence="7">
    <location>
        <begin position="248"/>
        <end position="269"/>
    </location>
</feature>
<feature type="transmembrane region" description="Helical" evidence="7">
    <location>
        <begin position="47"/>
        <end position="69"/>
    </location>
</feature>
<dbReference type="EMBL" id="AAWS01000042">
    <property type="protein sequence ID" value="EAY25841.1"/>
    <property type="molecule type" value="Genomic_DNA"/>
</dbReference>
<feature type="transmembrane region" description="Helical" evidence="7">
    <location>
        <begin position="160"/>
        <end position="181"/>
    </location>
</feature>
<dbReference type="InterPro" id="IPR001640">
    <property type="entry name" value="Lgt"/>
</dbReference>
<comment type="similarity">
    <text evidence="1">Belongs to the Lgt family.</text>
</comment>
<dbReference type="PANTHER" id="PTHR30589:SF0">
    <property type="entry name" value="PHOSPHATIDYLGLYCEROL--PROLIPOPROTEIN DIACYLGLYCERYL TRANSFERASE"/>
    <property type="match status" value="1"/>
</dbReference>
<keyword evidence="9" id="KW-1185">Reference proteome</keyword>
<dbReference type="PANTHER" id="PTHR30589">
    <property type="entry name" value="PROLIPOPROTEIN DIACYLGLYCERYL TRANSFERASE"/>
    <property type="match status" value="1"/>
</dbReference>
<feature type="transmembrane region" description="Helical" evidence="7">
    <location>
        <begin position="106"/>
        <end position="128"/>
    </location>
</feature>
<organism evidence="8 9">
    <name type="scientific">Microscilla marina ATCC 23134</name>
    <dbReference type="NCBI Taxonomy" id="313606"/>
    <lineage>
        <taxon>Bacteria</taxon>
        <taxon>Pseudomonadati</taxon>
        <taxon>Bacteroidota</taxon>
        <taxon>Cytophagia</taxon>
        <taxon>Cytophagales</taxon>
        <taxon>Microscillaceae</taxon>
        <taxon>Microscilla</taxon>
    </lineage>
</organism>
<protein>
    <submittedName>
        <fullName evidence="8">Membrane protein, putative</fullName>
    </submittedName>
</protein>
<evidence type="ECO:0000256" key="5">
    <source>
        <dbReference type="ARBA" id="ARBA00022989"/>
    </source>
</evidence>
<dbReference type="AlphaFoldDB" id="A1ZUT7"/>
<keyword evidence="3" id="KW-0808">Transferase</keyword>
<feature type="transmembrane region" description="Helical" evidence="7">
    <location>
        <begin position="20"/>
        <end position="41"/>
    </location>
</feature>
<feature type="transmembrane region" description="Helical" evidence="7">
    <location>
        <begin position="81"/>
        <end position="100"/>
    </location>
</feature>
<dbReference type="RefSeq" id="WP_002702024.1">
    <property type="nucleotide sequence ID" value="NZ_AAWS01000042.1"/>
</dbReference>
<evidence type="ECO:0000313" key="9">
    <source>
        <dbReference type="Proteomes" id="UP000004095"/>
    </source>
</evidence>
<proteinExistence type="inferred from homology"/>
<dbReference type="OrthoDB" id="871140at2"/>
<reference evidence="8 9" key="1">
    <citation type="submission" date="2007-01" db="EMBL/GenBank/DDBJ databases">
        <authorList>
            <person name="Haygood M."/>
            <person name="Podell S."/>
            <person name="Anderson C."/>
            <person name="Hopkinson B."/>
            <person name="Roe K."/>
            <person name="Barbeau K."/>
            <person name="Gaasterland T."/>
            <person name="Ferriera S."/>
            <person name="Johnson J."/>
            <person name="Kravitz S."/>
            <person name="Beeson K."/>
            <person name="Sutton G."/>
            <person name="Rogers Y.-H."/>
            <person name="Friedman R."/>
            <person name="Frazier M."/>
            <person name="Venter J.C."/>
        </authorList>
    </citation>
    <scope>NUCLEOTIDE SEQUENCE [LARGE SCALE GENOMIC DNA]</scope>
    <source>
        <strain evidence="8 9">ATCC 23134</strain>
    </source>
</reference>
<keyword evidence="5 7" id="KW-1133">Transmembrane helix</keyword>
<name>A1ZUT7_MICM2</name>
<keyword evidence="6 7" id="KW-0472">Membrane</keyword>
<evidence type="ECO:0000256" key="4">
    <source>
        <dbReference type="ARBA" id="ARBA00022692"/>
    </source>
</evidence>